<proteinExistence type="predicted"/>
<dbReference type="AlphaFoldDB" id="A0A7Y4IRI3"/>
<accession>A0A7Y4IRI3</accession>
<comment type="caution">
    <text evidence="1">The sequence shown here is derived from an EMBL/GenBank/DDBJ whole genome shotgun (WGS) entry which is preliminary data.</text>
</comment>
<name>A0A7Y4IRI3_MYXXA</name>
<gene>
    <name evidence="1" type="ORF">HNV28_34650</name>
</gene>
<dbReference type="EMBL" id="JABFNT010000191">
    <property type="protein sequence ID" value="NOJ83395.1"/>
    <property type="molecule type" value="Genomic_DNA"/>
</dbReference>
<evidence type="ECO:0008006" key="3">
    <source>
        <dbReference type="Google" id="ProtNLM"/>
    </source>
</evidence>
<dbReference type="RefSeq" id="WP_171445163.1">
    <property type="nucleotide sequence ID" value="NZ_JABFNS010000192.1"/>
</dbReference>
<protein>
    <recommendedName>
        <fullName evidence="3">Apea-like HEPN domain-containing protein</fullName>
    </recommendedName>
</protein>
<dbReference type="Proteomes" id="UP000533080">
    <property type="component" value="Unassembled WGS sequence"/>
</dbReference>
<evidence type="ECO:0000313" key="1">
    <source>
        <dbReference type="EMBL" id="NOJ83395.1"/>
    </source>
</evidence>
<sequence length="438" mass="49819">MSSPKFGYLIIDIEAQLDQIDGAMESARHSRPRFLILLGILSFLSGYPFDVGDPEESRGSLIPQRRRWKNLSLKAEAFFINGHDRTRHLLQLLQLLSSGQEDTLRLTASLLDRWRKALFLEHQGDSSTAFLEDCFLAYFHVLELLATHHQKEQGTEARQKLDSFLRGFLASTLKLRGEHLEQSIKKWSGQLEPLMTTAQSAGSKIKYTLDRYGLLDLKTAALIDQLVKVRNAIAHGQQGYRKAVLWPVPAFFPLHSDVGDFLDFAKFLSARSISAQLGMDAWDPHWRALHDELHPPADVVSSFIRNQAFRALSPSDFLQGIVDGVRPSSITWLYIDGRIKLPALEESLQEVFMRSRPTERLVRELFLPAIILADSNNKALAACCQRLILLATRKDWSGFSNTKDALRALEFHGLEPTWFRNWLTERSLHALMPPSHQD</sequence>
<reference evidence="1 2" key="1">
    <citation type="submission" date="2020-05" db="EMBL/GenBank/DDBJ databases">
        <authorList>
            <person name="Whitworth D."/>
        </authorList>
    </citation>
    <scope>NUCLEOTIDE SEQUENCE [LARGE SCALE GENOMIC DNA]</scope>
    <source>
        <strain evidence="1 2">AM005</strain>
    </source>
</reference>
<evidence type="ECO:0000313" key="2">
    <source>
        <dbReference type="Proteomes" id="UP000533080"/>
    </source>
</evidence>
<organism evidence="1 2">
    <name type="scientific">Myxococcus xanthus</name>
    <dbReference type="NCBI Taxonomy" id="34"/>
    <lineage>
        <taxon>Bacteria</taxon>
        <taxon>Pseudomonadati</taxon>
        <taxon>Myxococcota</taxon>
        <taxon>Myxococcia</taxon>
        <taxon>Myxococcales</taxon>
        <taxon>Cystobacterineae</taxon>
        <taxon>Myxococcaceae</taxon>
        <taxon>Myxococcus</taxon>
    </lineage>
</organism>